<evidence type="ECO:0000313" key="2">
    <source>
        <dbReference type="Proteomes" id="UP001235939"/>
    </source>
</evidence>
<sequence length="297" mass="33297">MAYREMTDWIFNNLETVSQWLTPPGIKSTLLAEVVRTPTLFLFTPRHLLLPITPYYNVLRDVALEYYNCNKSSGAKSIQHRGALRKYTLQQEVSRLGDKCLRWSCPNSCCQSVAPPPSASLCTCSACLCLNGTTPELCRHTLSRAMPSLHLSPLQLCDRLPVSYPLHYAHFGHVLVTCKPGDSRHAPSPDDRVQRLQEREQKKPCKVLRQSMEYSEVRFPQPSSPPGSDGLAGLRCRTNRTLQFIAMDTVQFSAFAERLGINVWRAPHHTAAAIVESQVLSNLSLHLIGDQLSDCPP</sequence>
<evidence type="ECO:0000313" key="1">
    <source>
        <dbReference type="EMBL" id="UYV82873.1"/>
    </source>
</evidence>
<keyword evidence="2" id="KW-1185">Reference proteome</keyword>
<reference evidence="1 2" key="1">
    <citation type="submission" date="2022-03" db="EMBL/GenBank/DDBJ databases">
        <title>A chromosomal length assembly of Cordylochernes scorpioides.</title>
        <authorList>
            <person name="Zeh D."/>
            <person name="Zeh J."/>
        </authorList>
    </citation>
    <scope>NUCLEOTIDE SEQUENCE [LARGE SCALE GENOMIC DNA]</scope>
    <source>
        <strain evidence="1">IN4F17</strain>
        <tissue evidence="1">Whole Body</tissue>
    </source>
</reference>
<dbReference type="PANTHER" id="PTHR46497:SF1">
    <property type="entry name" value="THIOREDOXIN DOMAIN-CONTAINING PROTEIN 11"/>
    <property type="match status" value="1"/>
</dbReference>
<dbReference type="InterPro" id="IPR052792">
    <property type="entry name" value="Thioredoxin_dom-contain_11"/>
</dbReference>
<proteinExistence type="predicted"/>
<accession>A0ABY6LSQ7</accession>
<organism evidence="1 2">
    <name type="scientific">Cordylochernes scorpioides</name>
    <dbReference type="NCBI Taxonomy" id="51811"/>
    <lineage>
        <taxon>Eukaryota</taxon>
        <taxon>Metazoa</taxon>
        <taxon>Ecdysozoa</taxon>
        <taxon>Arthropoda</taxon>
        <taxon>Chelicerata</taxon>
        <taxon>Arachnida</taxon>
        <taxon>Pseudoscorpiones</taxon>
        <taxon>Cheliferoidea</taxon>
        <taxon>Chernetidae</taxon>
        <taxon>Cordylochernes</taxon>
    </lineage>
</organism>
<dbReference type="EMBL" id="CP092884">
    <property type="protein sequence ID" value="UYV82873.1"/>
    <property type="molecule type" value="Genomic_DNA"/>
</dbReference>
<dbReference type="Proteomes" id="UP001235939">
    <property type="component" value="Chromosome 22"/>
</dbReference>
<name>A0ABY6LSQ7_9ARAC</name>
<dbReference type="PANTHER" id="PTHR46497">
    <property type="entry name" value="THIOREDOXIN DOMAIN-CONTAINING PROTEIN 11"/>
    <property type="match status" value="1"/>
</dbReference>
<protein>
    <submittedName>
        <fullName evidence="1">TXNDC11</fullName>
    </submittedName>
</protein>
<gene>
    <name evidence="1" type="ORF">LAZ67_22001177</name>
</gene>